<reference evidence="2" key="1">
    <citation type="submission" date="2023-02" db="EMBL/GenBank/DDBJ databases">
        <authorList>
            <person name="Palmer J.M."/>
        </authorList>
    </citation>
    <scope>NUCLEOTIDE SEQUENCE</scope>
    <source>
        <strain evidence="2">FW57</strain>
    </source>
</reference>
<accession>A0AAD4F3G3</accession>
<organism evidence="2 3">
    <name type="scientific">Staphylotrichum longicolle</name>
    <dbReference type="NCBI Taxonomy" id="669026"/>
    <lineage>
        <taxon>Eukaryota</taxon>
        <taxon>Fungi</taxon>
        <taxon>Dikarya</taxon>
        <taxon>Ascomycota</taxon>
        <taxon>Pezizomycotina</taxon>
        <taxon>Sordariomycetes</taxon>
        <taxon>Sordariomycetidae</taxon>
        <taxon>Sordariales</taxon>
        <taxon>Chaetomiaceae</taxon>
        <taxon>Staphylotrichum</taxon>
    </lineage>
</organism>
<proteinExistence type="predicted"/>
<evidence type="ECO:0000313" key="2">
    <source>
        <dbReference type="EMBL" id="KAG7292089.1"/>
    </source>
</evidence>
<feature type="region of interest" description="Disordered" evidence="1">
    <location>
        <begin position="1"/>
        <end position="39"/>
    </location>
</feature>
<protein>
    <submittedName>
        <fullName evidence="2">Uncharacterized protein</fullName>
    </submittedName>
</protein>
<dbReference type="EMBL" id="JAHCVI010000001">
    <property type="protein sequence ID" value="KAG7292089.1"/>
    <property type="molecule type" value="Genomic_DNA"/>
</dbReference>
<dbReference type="Proteomes" id="UP001197093">
    <property type="component" value="Unassembled WGS sequence"/>
</dbReference>
<keyword evidence="3" id="KW-1185">Reference proteome</keyword>
<evidence type="ECO:0000256" key="1">
    <source>
        <dbReference type="SAM" id="MobiDB-lite"/>
    </source>
</evidence>
<feature type="region of interest" description="Disordered" evidence="1">
    <location>
        <begin position="139"/>
        <end position="181"/>
    </location>
</feature>
<comment type="caution">
    <text evidence="2">The sequence shown here is derived from an EMBL/GenBank/DDBJ whole genome shotgun (WGS) entry which is preliminary data.</text>
</comment>
<evidence type="ECO:0000313" key="3">
    <source>
        <dbReference type="Proteomes" id="UP001197093"/>
    </source>
</evidence>
<sequence>MAPSAPTRPRLTLKGVERKRPGPAPKPLSERLKSKPLKQVKRIERSYTRERKIEVLNYLLNHRVPDGRRTTAPRRRIGQPPAQELVSPPPTVREENGEYVWYRAPTYAEASDFWKIPTPTIQGWWDRRKKLLAGTGIEVPEVAERPSPARRAPTGASAAPNRSAQPTTVPREGAQGAAQEESVIHPLLARVRHLLRRMLYHPGTPNRIILRPKASRRCHMARSPVHNKTLAIPRYLVPIHNNNLAARHHMRRDLR</sequence>
<dbReference type="AlphaFoldDB" id="A0AAD4F3G3"/>
<feature type="region of interest" description="Disordered" evidence="1">
    <location>
        <begin position="66"/>
        <end position="91"/>
    </location>
</feature>
<name>A0AAD4F3G3_9PEZI</name>
<gene>
    <name evidence="2" type="ORF">NEMBOFW57_002121</name>
</gene>